<feature type="domain" description="CRIB" evidence="2">
    <location>
        <begin position="177"/>
        <end position="190"/>
    </location>
</feature>
<feature type="compositionally biased region" description="Pro residues" evidence="1">
    <location>
        <begin position="605"/>
        <end position="617"/>
    </location>
</feature>
<gene>
    <name evidence="3" type="ORF">K461DRAFT_293266</name>
</gene>
<evidence type="ECO:0000313" key="4">
    <source>
        <dbReference type="Proteomes" id="UP000799439"/>
    </source>
</evidence>
<evidence type="ECO:0000313" key="3">
    <source>
        <dbReference type="EMBL" id="KAF2152962.1"/>
    </source>
</evidence>
<feature type="region of interest" description="Disordered" evidence="1">
    <location>
        <begin position="106"/>
        <end position="171"/>
    </location>
</feature>
<name>A0A9P4IZX9_9PEZI</name>
<feature type="compositionally biased region" description="Polar residues" evidence="1">
    <location>
        <begin position="388"/>
        <end position="420"/>
    </location>
</feature>
<feature type="compositionally biased region" description="Low complexity" evidence="1">
    <location>
        <begin position="546"/>
        <end position="573"/>
    </location>
</feature>
<feature type="region of interest" description="Disordered" evidence="1">
    <location>
        <begin position="353"/>
        <end position="420"/>
    </location>
</feature>
<dbReference type="PROSITE" id="PS50108">
    <property type="entry name" value="CRIB"/>
    <property type="match status" value="1"/>
</dbReference>
<dbReference type="Proteomes" id="UP000799439">
    <property type="component" value="Unassembled WGS sequence"/>
</dbReference>
<reference evidence="3" key="1">
    <citation type="journal article" date="2020" name="Stud. Mycol.">
        <title>101 Dothideomycetes genomes: a test case for predicting lifestyles and emergence of pathogens.</title>
        <authorList>
            <person name="Haridas S."/>
            <person name="Albert R."/>
            <person name="Binder M."/>
            <person name="Bloem J."/>
            <person name="Labutti K."/>
            <person name="Salamov A."/>
            <person name="Andreopoulos B."/>
            <person name="Baker S."/>
            <person name="Barry K."/>
            <person name="Bills G."/>
            <person name="Bluhm B."/>
            <person name="Cannon C."/>
            <person name="Castanera R."/>
            <person name="Culley D."/>
            <person name="Daum C."/>
            <person name="Ezra D."/>
            <person name="Gonzalez J."/>
            <person name="Henrissat B."/>
            <person name="Kuo A."/>
            <person name="Liang C."/>
            <person name="Lipzen A."/>
            <person name="Lutzoni F."/>
            <person name="Magnuson J."/>
            <person name="Mondo S."/>
            <person name="Nolan M."/>
            <person name="Ohm R."/>
            <person name="Pangilinan J."/>
            <person name="Park H.-J."/>
            <person name="Ramirez L."/>
            <person name="Alfaro M."/>
            <person name="Sun H."/>
            <person name="Tritt A."/>
            <person name="Yoshinaga Y."/>
            <person name="Zwiers L.-H."/>
            <person name="Turgeon B."/>
            <person name="Goodwin S."/>
            <person name="Spatafora J."/>
            <person name="Crous P."/>
            <person name="Grigoriev I."/>
        </authorList>
    </citation>
    <scope>NUCLEOTIDE SEQUENCE</scope>
    <source>
        <strain evidence="3">CBS 260.36</strain>
    </source>
</reference>
<protein>
    <recommendedName>
        <fullName evidence="2">CRIB domain-containing protein</fullName>
    </recommendedName>
</protein>
<evidence type="ECO:0000256" key="1">
    <source>
        <dbReference type="SAM" id="MobiDB-lite"/>
    </source>
</evidence>
<feature type="compositionally biased region" description="Polar residues" evidence="1">
    <location>
        <begin position="361"/>
        <end position="370"/>
    </location>
</feature>
<sequence>MAPRWLQFGDNSNKRASVISVVSNNRRSTYEDPDALVNAFSHPFFDQNSVHDIMENPDRLSSGDRPVSRKRYSLFARNIATPDSDADRQGPEGARTWPRLFQDKTSNLKDTGYVGGGELTRKNSRRSIAPRSTGKHEPILRWMRRVERSSSGRPSTPFGLGSQPEEENEHELKKAAISAPFNFQHVAHTQPRELPELDFVSDQELSLSFWAASAHQTPQADLKGIKAEDIDEAQKRPESALGSRPNSADHDSALSRARSPSLRESASPVLRATRSLSNASAQSRDDSRRPSVISRSASLASLIAEQRSPPTMVHPAFRSASEHAQLMPPMPWMAPSGIQTPTSELNRNLDVVPEEAEGQSPVKQTRPQKQADQDLAEGPVEEERSGSPRDTQYSSFSTRSEGQETNTTSQYDTSVPSLSSGETWEEDIDFCYNMEAESTCDFQWRHGRNHCASPHDSLFASPRKYLADSVYEMSPRASFAQHPANRASANITPMLSSPEFASRWEAGAFENPRVAPEAPDAPLPDINRLSSLFDLPMLQSELARAETSSSTESTSPSTPSAAKHLSSASSISSTKTGPENRLSLRPSSQRSNRLSSQPSLRGSLPSPPPTVPLPPLPTENKRPALAKRATVAGRATVDEHARRPLTADERPLQQSAVRGIESLKSALPVRLRASRSVEGPALRAKMSRSCSSPSVNSLYEAHAIPKAAEKFPVWI</sequence>
<dbReference type="InterPro" id="IPR000095">
    <property type="entry name" value="CRIB_dom"/>
</dbReference>
<dbReference type="OrthoDB" id="24581at2759"/>
<accession>A0A9P4IZX9</accession>
<feature type="region of interest" description="Disordered" evidence="1">
    <location>
        <begin position="543"/>
        <end position="621"/>
    </location>
</feature>
<feature type="region of interest" description="Disordered" evidence="1">
    <location>
        <begin position="233"/>
        <end position="293"/>
    </location>
</feature>
<keyword evidence="4" id="KW-1185">Reference proteome</keyword>
<feature type="compositionally biased region" description="Low complexity" evidence="1">
    <location>
        <begin position="594"/>
        <end position="604"/>
    </location>
</feature>
<feature type="compositionally biased region" description="Low complexity" evidence="1">
    <location>
        <begin position="254"/>
        <end position="268"/>
    </location>
</feature>
<proteinExistence type="predicted"/>
<evidence type="ECO:0000259" key="2">
    <source>
        <dbReference type="PROSITE" id="PS50108"/>
    </source>
</evidence>
<comment type="caution">
    <text evidence="3">The sequence shown here is derived from an EMBL/GenBank/DDBJ whole genome shotgun (WGS) entry which is preliminary data.</text>
</comment>
<organism evidence="3 4">
    <name type="scientific">Myriangium duriaei CBS 260.36</name>
    <dbReference type="NCBI Taxonomy" id="1168546"/>
    <lineage>
        <taxon>Eukaryota</taxon>
        <taxon>Fungi</taxon>
        <taxon>Dikarya</taxon>
        <taxon>Ascomycota</taxon>
        <taxon>Pezizomycotina</taxon>
        <taxon>Dothideomycetes</taxon>
        <taxon>Dothideomycetidae</taxon>
        <taxon>Myriangiales</taxon>
        <taxon>Myriangiaceae</taxon>
        <taxon>Myriangium</taxon>
    </lineage>
</organism>
<dbReference type="EMBL" id="ML996085">
    <property type="protein sequence ID" value="KAF2152962.1"/>
    <property type="molecule type" value="Genomic_DNA"/>
</dbReference>
<feature type="compositionally biased region" description="Basic and acidic residues" evidence="1">
    <location>
        <begin position="134"/>
        <end position="150"/>
    </location>
</feature>
<dbReference type="AlphaFoldDB" id="A0A9P4IZX9"/>